<feature type="transmembrane region" description="Helical" evidence="8">
    <location>
        <begin position="156"/>
        <end position="179"/>
    </location>
</feature>
<evidence type="ECO:0000256" key="2">
    <source>
        <dbReference type="ARBA" id="ARBA00022692"/>
    </source>
</evidence>
<evidence type="ECO:0000256" key="1">
    <source>
        <dbReference type="ARBA" id="ARBA00004141"/>
    </source>
</evidence>
<feature type="transmembrane region" description="Helical" evidence="8">
    <location>
        <begin position="397"/>
        <end position="419"/>
    </location>
</feature>
<comment type="similarity">
    <text evidence="5">Belongs to the laat-1 family.</text>
</comment>
<dbReference type="AlphaFoldDB" id="A0A484FJ95"/>
<dbReference type="GO" id="GO:0098852">
    <property type="term" value="C:lytic vacuole membrane"/>
    <property type="evidence" value="ECO:0007669"/>
    <property type="project" value="UniProtKB-ARBA"/>
</dbReference>
<evidence type="ECO:0000256" key="7">
    <source>
        <dbReference type="SAM" id="MobiDB-lite"/>
    </source>
</evidence>
<evidence type="ECO:0000256" key="3">
    <source>
        <dbReference type="ARBA" id="ARBA00022989"/>
    </source>
</evidence>
<reference evidence="10" key="2">
    <citation type="journal article" date="2019" name="Mol. Plant Microbe Interact.">
        <title>Genome sequence resources for four phytopathogenic fungi from the Colletotrichum orbiculare species complex.</title>
        <authorList>
            <person name="Gan P."/>
            <person name="Tsushima A."/>
            <person name="Narusaka M."/>
            <person name="Narusaka Y."/>
            <person name="Takano Y."/>
            <person name="Kubo Y."/>
            <person name="Shirasu K."/>
        </authorList>
    </citation>
    <scope>GENOME REANNOTATION</scope>
    <source>
        <strain evidence="10">104-T / ATCC 96160 / CBS 514.97 / LARS 414 / MAFF 240422</strain>
    </source>
</reference>
<dbReference type="Proteomes" id="UP000014480">
    <property type="component" value="Unassembled WGS sequence"/>
</dbReference>
<dbReference type="PANTHER" id="PTHR16201:SF44">
    <property type="entry name" value="SEVEN TRANSMEMBRANE PROTEIN 1"/>
    <property type="match status" value="1"/>
</dbReference>
<feature type="compositionally biased region" description="Basic and acidic residues" evidence="7">
    <location>
        <begin position="256"/>
        <end position="271"/>
    </location>
</feature>
<keyword evidence="2 8" id="KW-0812">Transmembrane</keyword>
<evidence type="ECO:0000256" key="8">
    <source>
        <dbReference type="SAM" id="Phobius"/>
    </source>
</evidence>
<comment type="subcellular location">
    <subcellularLocation>
        <location evidence="1">Membrane</location>
        <topology evidence="1">Multi-pass membrane protein</topology>
    </subcellularLocation>
</comment>
<protein>
    <submittedName>
        <fullName evidence="9">Vacuolar amino acid transporter YPQ3</fullName>
    </submittedName>
</protein>
<feature type="transmembrane region" description="Helical" evidence="8">
    <location>
        <begin position="121"/>
        <end position="144"/>
    </location>
</feature>
<feature type="transmembrane region" description="Helical" evidence="8">
    <location>
        <begin position="185"/>
        <end position="203"/>
    </location>
</feature>
<proteinExistence type="inferred from homology"/>
<dbReference type="EMBL" id="AMCV02000025">
    <property type="protein sequence ID" value="TDZ18182.1"/>
    <property type="molecule type" value="Genomic_DNA"/>
</dbReference>
<keyword evidence="4 8" id="KW-0472">Membrane</keyword>
<comment type="catalytic activity">
    <reaction evidence="6">
        <text>L-histidine(out) + L-arginine(in) = L-histidine(in) + L-arginine(out)</text>
        <dbReference type="Rhea" id="RHEA:71063"/>
        <dbReference type="ChEBI" id="CHEBI:32682"/>
        <dbReference type="ChEBI" id="CHEBI:57595"/>
    </reaction>
</comment>
<dbReference type="SMART" id="SM00679">
    <property type="entry name" value="CTNS"/>
    <property type="match status" value="2"/>
</dbReference>
<dbReference type="GO" id="GO:0015174">
    <property type="term" value="F:basic amino acid transmembrane transporter activity"/>
    <property type="evidence" value="ECO:0007669"/>
    <property type="project" value="UniProtKB-ARBA"/>
</dbReference>
<dbReference type="STRING" id="1213857.A0A484FJ95"/>
<dbReference type="FunFam" id="1.20.1280.290:FF:000012">
    <property type="entry name" value="Vacuolar membrane PQ loop repeat protein"/>
    <property type="match status" value="1"/>
</dbReference>
<dbReference type="GO" id="GO:0034486">
    <property type="term" value="P:vacuolar transmembrane transport"/>
    <property type="evidence" value="ECO:0007669"/>
    <property type="project" value="UniProtKB-ARBA"/>
</dbReference>
<sequence>MQANGGGPVAVGAAAPMTDGLAEKRRVTLCPGYAMSTRAFILDANHRVYRSGLRQTEVGFFSASSQHLHDPFAYSSAISSFRSANRTMTKIGTLIGAVGPIRQALPRKKSSESLSPKLEEALSGIFGSISVTAWICLLLPQLIANYKAQSADGLSMAFLVVWLIGDVTNLLGALFTHLAPTAVTIATYFCFADVVLIAQCVYYNTKNARRAAAAARRRSSAAATTQTPSEREPLLSRNDRRRSSSAGLPGSHRRPAVHEESSLDPLRKMVTGEDETPDSNPWLHNTLSIAAVYVVGAAGWFVSYKVGAWDGPDADAGSPDGGAEANPLEQVGLVLGYFSAVCYLCARIPQIIKNYREKSCEGLALLFFLLSLTGNLTYGASLVAFKQDKAYLLNALPWLLGSLGTMAEDFIIFAQFHLYAPRRDAKRSDEV</sequence>
<gene>
    <name evidence="9" type="ORF">Cob_v008909</name>
</gene>
<dbReference type="Pfam" id="PF04193">
    <property type="entry name" value="PQ-loop"/>
    <property type="match status" value="2"/>
</dbReference>
<dbReference type="OrthoDB" id="8048523at2759"/>
<feature type="compositionally biased region" description="Basic and acidic residues" evidence="7">
    <location>
        <begin position="229"/>
        <end position="242"/>
    </location>
</feature>
<feature type="transmembrane region" description="Helical" evidence="8">
    <location>
        <begin position="363"/>
        <end position="385"/>
    </location>
</feature>
<keyword evidence="10" id="KW-1185">Reference proteome</keyword>
<evidence type="ECO:0000256" key="6">
    <source>
        <dbReference type="ARBA" id="ARBA00050768"/>
    </source>
</evidence>
<dbReference type="PANTHER" id="PTHR16201">
    <property type="entry name" value="SEVEN TRANSMEMBRANE PROTEIN 1-RELATED"/>
    <property type="match status" value="1"/>
</dbReference>
<feature type="region of interest" description="Disordered" evidence="7">
    <location>
        <begin position="217"/>
        <end position="277"/>
    </location>
</feature>
<dbReference type="InterPro" id="IPR006603">
    <property type="entry name" value="PQ-loop_rpt"/>
</dbReference>
<name>A0A484FJ95_COLOR</name>
<dbReference type="FunFam" id="1.20.1280.290:FF:000009">
    <property type="entry name" value="PQ loop repeat family protein"/>
    <property type="match status" value="1"/>
</dbReference>
<reference evidence="10" key="1">
    <citation type="journal article" date="2013" name="New Phytol.">
        <title>Comparative genomic and transcriptomic analyses reveal the hemibiotrophic stage shift of Colletotrichum fungi.</title>
        <authorList>
            <person name="Gan P."/>
            <person name="Ikeda K."/>
            <person name="Irieda H."/>
            <person name="Narusaka M."/>
            <person name="O'Connell R.J."/>
            <person name="Narusaka Y."/>
            <person name="Takano Y."/>
            <person name="Kubo Y."/>
            <person name="Shirasu K."/>
        </authorList>
    </citation>
    <scope>NUCLEOTIDE SEQUENCE [LARGE SCALE GENOMIC DNA]</scope>
    <source>
        <strain evidence="10">104-T / ATCC 96160 / CBS 514.97 / LARS 414 / MAFF 240422</strain>
    </source>
</reference>
<dbReference type="InterPro" id="IPR051415">
    <property type="entry name" value="LAAT-1"/>
</dbReference>
<organism evidence="9 10">
    <name type="scientific">Colletotrichum orbiculare (strain 104-T / ATCC 96160 / CBS 514.97 / LARS 414 / MAFF 240422)</name>
    <name type="common">Cucumber anthracnose fungus</name>
    <name type="synonym">Colletotrichum lagenarium</name>
    <dbReference type="NCBI Taxonomy" id="1213857"/>
    <lineage>
        <taxon>Eukaryota</taxon>
        <taxon>Fungi</taxon>
        <taxon>Dikarya</taxon>
        <taxon>Ascomycota</taxon>
        <taxon>Pezizomycotina</taxon>
        <taxon>Sordariomycetes</taxon>
        <taxon>Hypocreomycetidae</taxon>
        <taxon>Glomerellales</taxon>
        <taxon>Glomerellaceae</taxon>
        <taxon>Colletotrichum</taxon>
        <taxon>Colletotrichum orbiculare species complex</taxon>
    </lineage>
</organism>
<evidence type="ECO:0000256" key="5">
    <source>
        <dbReference type="ARBA" id="ARBA00038039"/>
    </source>
</evidence>
<accession>A0A484FJ95</accession>
<keyword evidence="3 8" id="KW-1133">Transmembrane helix</keyword>
<evidence type="ECO:0000313" key="9">
    <source>
        <dbReference type="EMBL" id="TDZ18182.1"/>
    </source>
</evidence>
<dbReference type="Gene3D" id="1.20.1280.290">
    <property type="match status" value="2"/>
</dbReference>
<evidence type="ECO:0000313" key="10">
    <source>
        <dbReference type="Proteomes" id="UP000014480"/>
    </source>
</evidence>
<comment type="caution">
    <text evidence="9">The sequence shown here is derived from an EMBL/GenBank/DDBJ whole genome shotgun (WGS) entry which is preliminary data.</text>
</comment>
<evidence type="ECO:0000256" key="4">
    <source>
        <dbReference type="ARBA" id="ARBA00023136"/>
    </source>
</evidence>